<evidence type="ECO:0000313" key="5">
    <source>
        <dbReference type="EMBL" id="CUM80508.1"/>
    </source>
</evidence>
<gene>
    <name evidence="5" type="ORF">ERS852578_00343</name>
</gene>
<dbReference type="AlphaFoldDB" id="A0A173RTQ4"/>
<sequence length="296" mass="35201">MKENKYTISEAARLLSVENHVLRYWEEELELNIPRNELGHRYYREEEIQLLHCIKELKNKGFQLKAVKEVLPDLEQKKLIDIHKLLTTQEELENQELEEAQKEAEQQRDSQTEREMQRGKERQNGKENEQQRNSKVYFSEENDRDTFENRSGNNKKGRTNNRNSDRNHNSTNSNGTVKEDRNCKVVTIHQNEKSALAEHEEKMQQFEEIMGRIVGKALREQAENLGDAMGNHLCNKMLREVDELMVEQEQREEERYKKLDEAIRSTQKARQEIAVSKDGIFKKKSRFFRKNKRKGI</sequence>
<proteinExistence type="predicted"/>
<evidence type="ECO:0000256" key="3">
    <source>
        <dbReference type="SAM" id="MobiDB-lite"/>
    </source>
</evidence>
<dbReference type="RefSeq" id="WP_022170042.1">
    <property type="nucleotide sequence ID" value="NZ_CATVRT010000002.1"/>
</dbReference>
<feature type="coiled-coil region" evidence="2">
    <location>
        <begin position="234"/>
        <end position="269"/>
    </location>
</feature>
<dbReference type="PROSITE" id="PS50937">
    <property type="entry name" value="HTH_MERR_2"/>
    <property type="match status" value="1"/>
</dbReference>
<evidence type="ECO:0000256" key="1">
    <source>
        <dbReference type="ARBA" id="ARBA00023125"/>
    </source>
</evidence>
<dbReference type="Pfam" id="PF13411">
    <property type="entry name" value="MerR_1"/>
    <property type="match status" value="1"/>
</dbReference>
<dbReference type="InterPro" id="IPR000551">
    <property type="entry name" value="MerR-type_HTH_dom"/>
</dbReference>
<dbReference type="Proteomes" id="UP000095390">
    <property type="component" value="Unassembled WGS sequence"/>
</dbReference>
<reference evidence="5 6" key="1">
    <citation type="submission" date="2015-09" db="EMBL/GenBank/DDBJ databases">
        <authorList>
            <consortium name="Pathogen Informatics"/>
        </authorList>
    </citation>
    <scope>NUCLEOTIDE SEQUENCE [LARGE SCALE GENOMIC DNA]</scope>
    <source>
        <strain evidence="5 6">2789STDY5834966</strain>
    </source>
</reference>
<name>A0A173RTQ4_9FIRM</name>
<feature type="domain" description="HTH merR-type" evidence="4">
    <location>
        <begin position="5"/>
        <end position="73"/>
    </location>
</feature>
<feature type="compositionally biased region" description="Basic and acidic residues" evidence="3">
    <location>
        <begin position="99"/>
        <end position="132"/>
    </location>
</feature>
<evidence type="ECO:0000313" key="6">
    <source>
        <dbReference type="Proteomes" id="UP000095390"/>
    </source>
</evidence>
<dbReference type="GO" id="GO:0003677">
    <property type="term" value="F:DNA binding"/>
    <property type="evidence" value="ECO:0007669"/>
    <property type="project" value="UniProtKB-KW"/>
</dbReference>
<feature type="region of interest" description="Disordered" evidence="3">
    <location>
        <begin position="97"/>
        <end position="181"/>
    </location>
</feature>
<keyword evidence="1" id="KW-0238">DNA-binding</keyword>
<dbReference type="InterPro" id="IPR047057">
    <property type="entry name" value="MerR_fam"/>
</dbReference>
<evidence type="ECO:0000259" key="4">
    <source>
        <dbReference type="PROSITE" id="PS50937"/>
    </source>
</evidence>
<protein>
    <submittedName>
        <fullName evidence="5">Zinc-responsive transcriptional regulator</fullName>
    </submittedName>
</protein>
<dbReference type="CDD" id="cd04764">
    <property type="entry name" value="HTH_MlrA-like_sg1"/>
    <property type="match status" value="1"/>
</dbReference>
<dbReference type="EMBL" id="CYYC01000003">
    <property type="protein sequence ID" value="CUM80508.1"/>
    <property type="molecule type" value="Genomic_DNA"/>
</dbReference>
<organism evidence="5 6">
    <name type="scientific">Anaerobutyricum hallii</name>
    <dbReference type="NCBI Taxonomy" id="39488"/>
    <lineage>
        <taxon>Bacteria</taxon>
        <taxon>Bacillati</taxon>
        <taxon>Bacillota</taxon>
        <taxon>Clostridia</taxon>
        <taxon>Lachnospirales</taxon>
        <taxon>Lachnospiraceae</taxon>
        <taxon>Anaerobutyricum</taxon>
    </lineage>
</organism>
<dbReference type="InterPro" id="IPR009061">
    <property type="entry name" value="DNA-bd_dom_put_sf"/>
</dbReference>
<dbReference type="GO" id="GO:0003700">
    <property type="term" value="F:DNA-binding transcription factor activity"/>
    <property type="evidence" value="ECO:0007669"/>
    <property type="project" value="InterPro"/>
</dbReference>
<dbReference type="SUPFAM" id="SSF46955">
    <property type="entry name" value="Putative DNA-binding domain"/>
    <property type="match status" value="1"/>
</dbReference>
<keyword evidence="2" id="KW-0175">Coiled coil</keyword>
<accession>A0A173RTQ4</accession>
<dbReference type="SMART" id="SM00422">
    <property type="entry name" value="HTH_MERR"/>
    <property type="match status" value="1"/>
</dbReference>
<evidence type="ECO:0000256" key="2">
    <source>
        <dbReference type="SAM" id="Coils"/>
    </source>
</evidence>
<dbReference type="PANTHER" id="PTHR30204:SF15">
    <property type="entry name" value="BLL5018 PROTEIN"/>
    <property type="match status" value="1"/>
</dbReference>
<dbReference type="OrthoDB" id="9811174at2"/>
<dbReference type="Gene3D" id="1.10.1660.10">
    <property type="match status" value="1"/>
</dbReference>
<dbReference type="PANTHER" id="PTHR30204">
    <property type="entry name" value="REDOX-CYCLING DRUG-SENSING TRANSCRIPTIONAL ACTIVATOR SOXR"/>
    <property type="match status" value="1"/>
</dbReference>